<dbReference type="Gene3D" id="3.40.605.10">
    <property type="entry name" value="Aldehyde Dehydrogenase, Chain A, domain 1"/>
    <property type="match status" value="1"/>
</dbReference>
<dbReference type="Pfam" id="PF00171">
    <property type="entry name" value="Aldedh"/>
    <property type="match status" value="1"/>
</dbReference>
<keyword evidence="3" id="KW-0520">NAD</keyword>
<dbReference type="InterPro" id="IPR016160">
    <property type="entry name" value="Ald_DH_CS_CYS"/>
</dbReference>
<dbReference type="NCBIfam" id="NF007352">
    <property type="entry name" value="PRK09847.1"/>
    <property type="match status" value="1"/>
</dbReference>
<name>A0A4U9DD78_RAOTE</name>
<dbReference type="CDD" id="cd07112">
    <property type="entry name" value="ALDH_GABALDH-PuuC"/>
    <property type="match status" value="1"/>
</dbReference>
<dbReference type="PROSITE" id="PS00070">
    <property type="entry name" value="ALDEHYDE_DEHYDR_CYS"/>
    <property type="match status" value="1"/>
</dbReference>
<dbReference type="Gene3D" id="3.50.50.60">
    <property type="entry name" value="FAD/NAD(P)-binding domain"/>
    <property type="match status" value="1"/>
</dbReference>
<dbReference type="InterPro" id="IPR036188">
    <property type="entry name" value="FAD/NAD-bd_sf"/>
</dbReference>
<accession>A0A4U9DD78</accession>
<feature type="active site" evidence="4">
    <location>
        <position position="182"/>
    </location>
</feature>
<dbReference type="InterPro" id="IPR016162">
    <property type="entry name" value="Ald_DH_N"/>
</dbReference>
<dbReference type="EC" id="1.4.3.-" evidence="8"/>
<dbReference type="Gene3D" id="3.40.309.10">
    <property type="entry name" value="Aldehyde Dehydrogenase, Chain A, domain 2"/>
    <property type="match status" value="1"/>
</dbReference>
<dbReference type="InterPro" id="IPR016161">
    <property type="entry name" value="Ald_DH/histidinol_DH"/>
</dbReference>
<dbReference type="FunFam" id="3.40.309.10:FF:000012">
    <property type="entry name" value="Betaine aldehyde dehydrogenase"/>
    <property type="match status" value="1"/>
</dbReference>
<sequence length="838" mass="91703">MLHKFADLMESHREELALLETLDTGKPIRHSLRDDIPGAARAIRWYAEAIDKVYGEVAPTGVNELAMIVREPIGVVAAVVPWNFPLLLACWKLGPALAAGNSVILKPSEKSPLSALRLAGLAKEAGLPDGVLNVISGFGHEAGQALSLHPDVEVITFTGSTRTGKQLLKDAGDSNMKRVWLEAGGKSANIVFADCPDLQKAVNATAGGIFYNQGQVCIAGTRLLVEESIADEFLARLQEQASLWQPGNPLDPNTTMGMLIDNTHADSVHSFIRAGESKSTLLLDGRKNPWPAAIGPTIFVDVDPASTISREEIFGPVLVVTRFKTEEQALQLANDSRYGLGAAVWTRDLSRAHRLSRRLKAGSVFVNNYNDGDMTVPFGGYKQSGNGRDKSLHALEKFTELKNHLDCSGVLIMTEHTTSYYAASANAYEPFPTLDESISCDVCVVGGGYTGLSSALHLAEMGYDVVLLEGARIGFGASGRNGGQLVNSYSRDIDVIERTYGPDAAKMLGSMMFEGGDIIRERIKRYQIACDYRPGGLFVAMNPKQMETLEEQKENWERYGNSQLELLDANAIRREVNSDRYTGALLDRSGGHIHPLNLAIGEADAIRLNGGRVYEQSPVTQIQHTSPAVVSTARGQVTARYVIVAGNAYLGDKVEPELAKRSMPCGTQVVTTEPLSDEVARSLIPQNYCVEDCNYLLDYYRLTGDNRLLYGGGVVYGARDPDDVERLIMPKLLKTFPQLKGVKIDYRWTGNFLLTLSRMPQFGRLDKNIYYMQGYSGHGVTCTHLAGRLISELLRGDAERFDAFAKLPHYPFPGGRSLRIPFTAMGAAYYSLRDRLGV</sequence>
<evidence type="ECO:0000256" key="2">
    <source>
        <dbReference type="ARBA" id="ARBA00023002"/>
    </source>
</evidence>
<dbReference type="InterPro" id="IPR015590">
    <property type="entry name" value="Aldehyde_DH_dom"/>
</dbReference>
<evidence type="ECO:0000313" key="8">
    <source>
        <dbReference type="EMBL" id="VTN15622.1"/>
    </source>
</evidence>
<dbReference type="Gene3D" id="3.30.9.10">
    <property type="entry name" value="D-Amino Acid Oxidase, subunit A, domain 2"/>
    <property type="match status" value="1"/>
</dbReference>
<dbReference type="Proteomes" id="UP000339249">
    <property type="component" value="Unassembled WGS sequence"/>
</dbReference>
<evidence type="ECO:0000256" key="4">
    <source>
        <dbReference type="PROSITE-ProRule" id="PRU10007"/>
    </source>
</evidence>
<dbReference type="PROSITE" id="PS00687">
    <property type="entry name" value="ALDEHYDE_DEHYDR_GLU"/>
    <property type="match status" value="1"/>
</dbReference>
<evidence type="ECO:0000256" key="3">
    <source>
        <dbReference type="ARBA" id="ARBA00023027"/>
    </source>
</evidence>
<dbReference type="InterPro" id="IPR006076">
    <property type="entry name" value="FAD-dep_OxRdtase"/>
</dbReference>
<evidence type="ECO:0000259" key="7">
    <source>
        <dbReference type="Pfam" id="PF01266"/>
    </source>
</evidence>
<dbReference type="PANTHER" id="PTHR11699">
    <property type="entry name" value="ALDEHYDE DEHYDROGENASE-RELATED"/>
    <property type="match status" value="1"/>
</dbReference>
<keyword evidence="2 5" id="KW-0560">Oxidoreductase</keyword>
<feature type="domain" description="FAD dependent oxidoreductase" evidence="7">
    <location>
        <begin position="441"/>
        <end position="793"/>
    </location>
</feature>
<evidence type="ECO:0000313" key="9">
    <source>
        <dbReference type="Proteomes" id="UP000339249"/>
    </source>
</evidence>
<dbReference type="EMBL" id="CABDVU010000001">
    <property type="protein sequence ID" value="VTN15622.1"/>
    <property type="molecule type" value="Genomic_DNA"/>
</dbReference>
<dbReference type="AlphaFoldDB" id="A0A4U9DD78"/>
<dbReference type="InterPro" id="IPR029510">
    <property type="entry name" value="Ald_DH_CS_GLU"/>
</dbReference>
<comment type="similarity">
    <text evidence="1 5">Belongs to the aldehyde dehydrogenase family.</text>
</comment>
<proteinExistence type="inferred from homology"/>
<dbReference type="FunFam" id="3.40.605.10:FF:000001">
    <property type="entry name" value="Aldehyde dehydrogenase 1"/>
    <property type="match status" value="1"/>
</dbReference>
<evidence type="ECO:0000256" key="1">
    <source>
        <dbReference type="ARBA" id="ARBA00009986"/>
    </source>
</evidence>
<reference evidence="8 9" key="1">
    <citation type="submission" date="2019-04" db="EMBL/GenBank/DDBJ databases">
        <authorList>
            <consortium name="Pathogen Informatics"/>
        </authorList>
    </citation>
    <scope>NUCLEOTIDE SEQUENCE [LARGE SCALE GENOMIC DNA]</scope>
    <source>
        <strain evidence="8 9">NCTC9185</strain>
    </source>
</reference>
<gene>
    <name evidence="8" type="primary">puuB</name>
    <name evidence="8" type="ORF">NCTC9185_07710</name>
</gene>
<evidence type="ECO:0000256" key="5">
    <source>
        <dbReference type="RuleBase" id="RU003345"/>
    </source>
</evidence>
<dbReference type="SUPFAM" id="SSF51905">
    <property type="entry name" value="FAD/NAD(P)-binding domain"/>
    <property type="match status" value="1"/>
</dbReference>
<dbReference type="InterPro" id="IPR016163">
    <property type="entry name" value="Ald_DH_C"/>
</dbReference>
<dbReference type="GO" id="GO:0004030">
    <property type="term" value="F:aldehyde dehydrogenase [NAD(P)+] activity"/>
    <property type="evidence" value="ECO:0007669"/>
    <property type="project" value="UniProtKB-ARBA"/>
</dbReference>
<evidence type="ECO:0000259" key="6">
    <source>
        <dbReference type="Pfam" id="PF00171"/>
    </source>
</evidence>
<protein>
    <submittedName>
        <fullName evidence="8">Gamma-glutamylputrescine oxidoreductase</fullName>
        <ecNumber evidence="8">1.4.3.-</ecNumber>
    </submittedName>
</protein>
<dbReference type="SUPFAM" id="SSF53720">
    <property type="entry name" value="ALDH-like"/>
    <property type="match status" value="1"/>
</dbReference>
<organism evidence="8 9">
    <name type="scientific">Raoultella terrigena</name>
    <name type="common">Klebsiella terrigena</name>
    <dbReference type="NCBI Taxonomy" id="577"/>
    <lineage>
        <taxon>Bacteria</taxon>
        <taxon>Pseudomonadati</taxon>
        <taxon>Pseudomonadota</taxon>
        <taxon>Gammaproteobacteria</taxon>
        <taxon>Enterobacterales</taxon>
        <taxon>Enterobacteriaceae</taxon>
        <taxon>Klebsiella/Raoultella group</taxon>
        <taxon>Raoultella</taxon>
    </lineage>
</organism>
<dbReference type="Pfam" id="PF01266">
    <property type="entry name" value="DAO"/>
    <property type="match status" value="1"/>
</dbReference>
<feature type="domain" description="Aldehyde dehydrogenase" evidence="6">
    <location>
        <begin position="1"/>
        <end position="403"/>
    </location>
</feature>